<accession>A0ABR9AUS7</accession>
<dbReference type="RefSeq" id="WP_192024042.1">
    <property type="nucleotide sequence ID" value="NZ_JACYTN010000002.1"/>
</dbReference>
<gene>
    <name evidence="1" type="ORF">IFO66_04885</name>
</gene>
<name>A0ABR9AUS7_9BACL</name>
<proteinExistence type="predicted"/>
<evidence type="ECO:0000313" key="1">
    <source>
        <dbReference type="EMBL" id="MBD8497636.1"/>
    </source>
</evidence>
<sequence>MSRTKFVVSLLLVVCLLLQGCMYPNELRKENQASAKDGILLVQHAVDEYQKRNSLLPIVTADQSVPRYEKFKVNFEALLTNEVLSAIPANAFENGGTGVYLIVNEEIKPTVRLMHLPTAQRVNDLQRAVTMYIEKHAGQLPSKEQIYPGFFEISLEKIGARPVDIQSPYSGDSLSFIMDEQGNVFADYAPDIMKAVEKSGKKPADHTDQVQELLVTEGLFVPVKSPVYEWRENAPWPKKSVGI</sequence>
<organism evidence="1 2">
    <name type="scientific">Paenibacillus arenosi</name>
    <dbReference type="NCBI Taxonomy" id="2774142"/>
    <lineage>
        <taxon>Bacteria</taxon>
        <taxon>Bacillati</taxon>
        <taxon>Bacillota</taxon>
        <taxon>Bacilli</taxon>
        <taxon>Bacillales</taxon>
        <taxon>Paenibacillaceae</taxon>
        <taxon>Paenibacillus</taxon>
    </lineage>
</organism>
<dbReference type="EMBL" id="JACYTN010000002">
    <property type="protein sequence ID" value="MBD8497636.1"/>
    <property type="molecule type" value="Genomic_DNA"/>
</dbReference>
<protein>
    <recommendedName>
        <fullName evidence="3">DUF3939 domain-containing protein</fullName>
    </recommendedName>
</protein>
<dbReference type="Proteomes" id="UP000634529">
    <property type="component" value="Unassembled WGS sequence"/>
</dbReference>
<dbReference type="PROSITE" id="PS51257">
    <property type="entry name" value="PROKAR_LIPOPROTEIN"/>
    <property type="match status" value="1"/>
</dbReference>
<keyword evidence="2" id="KW-1185">Reference proteome</keyword>
<comment type="caution">
    <text evidence="1">The sequence shown here is derived from an EMBL/GenBank/DDBJ whole genome shotgun (WGS) entry which is preliminary data.</text>
</comment>
<reference evidence="1 2" key="1">
    <citation type="submission" date="2020-09" db="EMBL/GenBank/DDBJ databases">
        <title>Paenibacillus sp. CAU 1523 isolated from sand of Haeundae Beach.</title>
        <authorList>
            <person name="Kim W."/>
        </authorList>
    </citation>
    <scope>NUCLEOTIDE SEQUENCE [LARGE SCALE GENOMIC DNA]</scope>
    <source>
        <strain evidence="1 2">CAU 1523</strain>
    </source>
</reference>
<evidence type="ECO:0000313" key="2">
    <source>
        <dbReference type="Proteomes" id="UP000634529"/>
    </source>
</evidence>
<evidence type="ECO:0008006" key="3">
    <source>
        <dbReference type="Google" id="ProtNLM"/>
    </source>
</evidence>